<feature type="domain" description="C2H2-type" evidence="15">
    <location>
        <begin position="553"/>
        <end position="580"/>
    </location>
</feature>
<evidence type="ECO:0000256" key="3">
    <source>
        <dbReference type="ARBA" id="ARBA00006991"/>
    </source>
</evidence>
<dbReference type="InterPro" id="IPR036236">
    <property type="entry name" value="Znf_C2H2_sf"/>
</dbReference>
<feature type="binding site" evidence="13">
    <location>
        <position position="14"/>
    </location>
    <ligand>
        <name>Zn(2+)</name>
        <dbReference type="ChEBI" id="CHEBI:29105"/>
    </ligand>
</feature>
<keyword evidence="7 13" id="KW-0862">Zinc</keyword>
<dbReference type="GO" id="GO:0008270">
    <property type="term" value="F:zinc ion binding"/>
    <property type="evidence" value="ECO:0007669"/>
    <property type="project" value="UniProtKB-UniRule"/>
</dbReference>
<name>A0A1Y1L6A6_PHOPY</name>
<keyword evidence="8" id="KW-0805">Transcription regulation</keyword>
<evidence type="ECO:0000256" key="8">
    <source>
        <dbReference type="ARBA" id="ARBA00023015"/>
    </source>
</evidence>
<feature type="domain" description="C2H2-type" evidence="15">
    <location>
        <begin position="438"/>
        <end position="465"/>
    </location>
</feature>
<keyword evidence="10" id="KW-0804">Transcription</keyword>
<dbReference type="FunFam" id="3.30.160.60:FF:000303">
    <property type="entry name" value="Zinc finger protein 41"/>
    <property type="match status" value="1"/>
</dbReference>
<evidence type="ECO:0000256" key="4">
    <source>
        <dbReference type="ARBA" id="ARBA00022723"/>
    </source>
</evidence>
<sequence length="771" mass="87511">MINKETQLIMQKICRSCMCEGTDMKSVFEAKAAEEGQILLADMLMACTSIQITTDDGLPVQLCVSCETKLDCAFEFKQQCQKTDVKLRGLTNQGSPNRCVKEESLDIVVQPDLGDSFIDRSVDSDCSEAPNPKLHPMHDLFTCSYCQKVLRTKKGLKIHQRRHTECGAAFSKAIQLSKHKKEHQVNSNDNEKEECESPNADDAEDANWTGWQTTEDNTETERSKHSEKLMEKKVMECEFCDRKFKYKKSFIHHLQMEHGMTDANDVSNSLSNATESKLDSETREFEVSDPTELKDITNPEVSDDGITDTEFLKPKENRKLHTCHVCEAKFSRTNHLTRHMTLHRAVLTEQCNRCEKAFATSEHLAKHLQENHIDKPYICTVCNKQFSRGEHLIRHLKIHDPTDGSEANHTCSICNKSFSRSDLLARHTKVHLKQDKRHICGECGKAFNRLDNLKTHQRIHTGIKDSKLHLCIYCGKEFNNSSNMIVHMRRHTGERPYKCTICSKGFPRSHDLKCHERTHSGEKPYLCTLCGKSFNKSNKLLRHTRVHTGERPYVCNLCGRAFTQSNDLALHMRRHTGSRPYACGVCPSRFIQSGQLKAHRRSTGHWMETQPDLKGGHRVEPVTPITNPAPIKFKTHGIYFPKEGEEAKLKEPKILNHTVGIMGNINIQNNVQIHSQPIILDSAKLIQQCSNGTFVGFTSVINASPQVVTESGEEKFKTESAEFTITGIECEENLSTDQKMETVDENGITYTAIAASASTFTNGEHYTYQSY</sequence>
<evidence type="ECO:0000256" key="5">
    <source>
        <dbReference type="ARBA" id="ARBA00022737"/>
    </source>
</evidence>
<feature type="domain" description="C2H2-type" evidence="15">
    <location>
        <begin position="377"/>
        <end position="399"/>
    </location>
</feature>
<keyword evidence="9" id="KW-0238">DNA-binding</keyword>
<dbReference type="FunFam" id="3.30.160.60:FF:000771">
    <property type="entry name" value="zinc finger protein 648"/>
    <property type="match status" value="1"/>
</dbReference>
<evidence type="ECO:0000256" key="14">
    <source>
        <dbReference type="SAM" id="MobiDB-lite"/>
    </source>
</evidence>
<keyword evidence="4 13" id="KW-0479">Metal-binding</keyword>
<dbReference type="PROSITE" id="PS50157">
    <property type="entry name" value="ZINC_FINGER_C2H2_2"/>
    <property type="match status" value="11"/>
</dbReference>
<keyword evidence="11" id="KW-0539">Nucleus</keyword>
<feature type="region of interest" description="Disordered" evidence="14">
    <location>
        <begin position="177"/>
        <end position="227"/>
    </location>
</feature>
<comment type="similarity">
    <text evidence="3">Belongs to the krueppel C2H2-type zinc-finger protein family.</text>
</comment>
<dbReference type="GO" id="GO:1990837">
    <property type="term" value="F:sequence-specific double-stranded DNA binding"/>
    <property type="evidence" value="ECO:0007669"/>
    <property type="project" value="UniProtKB-ARBA"/>
</dbReference>
<evidence type="ECO:0000256" key="11">
    <source>
        <dbReference type="ARBA" id="ARBA00023242"/>
    </source>
</evidence>
<evidence type="ECO:0000259" key="15">
    <source>
        <dbReference type="PROSITE" id="PS50157"/>
    </source>
</evidence>
<comment type="subcellular location">
    <subcellularLocation>
        <location evidence="2">Nucleus</location>
    </subcellularLocation>
</comment>
<proteinExistence type="inferred from homology"/>
<evidence type="ECO:0000256" key="13">
    <source>
        <dbReference type="PROSITE-ProRule" id="PRU01263"/>
    </source>
</evidence>
<accession>A0A1Y1L6A6</accession>
<dbReference type="PANTHER" id="PTHR24379:SF121">
    <property type="entry name" value="C2H2-TYPE DOMAIN-CONTAINING PROTEIN"/>
    <property type="match status" value="1"/>
</dbReference>
<dbReference type="Gene3D" id="3.30.160.60">
    <property type="entry name" value="Classic Zinc Finger"/>
    <property type="match status" value="10"/>
</dbReference>
<feature type="binding site" evidence="13">
    <location>
        <position position="17"/>
    </location>
    <ligand>
        <name>Zn(2+)</name>
        <dbReference type="ChEBI" id="CHEBI:29105"/>
    </ligand>
</feature>
<evidence type="ECO:0008006" key="18">
    <source>
        <dbReference type="Google" id="ProtNLM"/>
    </source>
</evidence>
<keyword evidence="5" id="KW-0677">Repeat</keyword>
<evidence type="ECO:0000256" key="9">
    <source>
        <dbReference type="ARBA" id="ARBA00023125"/>
    </source>
</evidence>
<feature type="domain" description="C2H2-type" evidence="15">
    <location>
        <begin position="141"/>
        <end position="164"/>
    </location>
</feature>
<dbReference type="PANTHER" id="PTHR24379">
    <property type="entry name" value="KRAB AND ZINC FINGER DOMAIN-CONTAINING"/>
    <property type="match status" value="1"/>
</dbReference>
<feature type="domain" description="C2H2-type" evidence="15">
    <location>
        <begin position="469"/>
        <end position="496"/>
    </location>
</feature>
<evidence type="ECO:0000256" key="2">
    <source>
        <dbReference type="ARBA" id="ARBA00004123"/>
    </source>
</evidence>
<dbReference type="InterPro" id="IPR013087">
    <property type="entry name" value="Znf_C2H2_type"/>
</dbReference>
<evidence type="ECO:0000256" key="6">
    <source>
        <dbReference type="ARBA" id="ARBA00022771"/>
    </source>
</evidence>
<dbReference type="PROSITE" id="PS51915">
    <property type="entry name" value="ZAD"/>
    <property type="match status" value="1"/>
</dbReference>
<feature type="domain" description="C2H2-type" evidence="15">
    <location>
        <begin position="525"/>
        <end position="552"/>
    </location>
</feature>
<dbReference type="FunFam" id="3.30.160.60:FF:000065">
    <property type="entry name" value="B-cell CLL/lymphoma 6, member B"/>
    <property type="match status" value="1"/>
</dbReference>
<feature type="domain" description="C2H2-type" evidence="15">
    <location>
        <begin position="349"/>
        <end position="376"/>
    </location>
</feature>
<organism evidence="17">
    <name type="scientific">Photinus pyralis</name>
    <name type="common">Common eastern firefly</name>
    <name type="synonym">Lampyris pyralis</name>
    <dbReference type="NCBI Taxonomy" id="7054"/>
    <lineage>
        <taxon>Eukaryota</taxon>
        <taxon>Metazoa</taxon>
        <taxon>Ecdysozoa</taxon>
        <taxon>Arthropoda</taxon>
        <taxon>Hexapoda</taxon>
        <taxon>Insecta</taxon>
        <taxon>Pterygota</taxon>
        <taxon>Neoptera</taxon>
        <taxon>Endopterygota</taxon>
        <taxon>Coleoptera</taxon>
        <taxon>Polyphaga</taxon>
        <taxon>Elateriformia</taxon>
        <taxon>Elateroidea</taxon>
        <taxon>Lampyridae</taxon>
        <taxon>Lampyrinae</taxon>
        <taxon>Photinus</taxon>
    </lineage>
</organism>
<feature type="binding site" evidence="13">
    <location>
        <position position="63"/>
    </location>
    <ligand>
        <name>Zn(2+)</name>
        <dbReference type="ChEBI" id="CHEBI:29105"/>
    </ligand>
</feature>
<dbReference type="SMART" id="SM00355">
    <property type="entry name" value="ZnF_C2H2"/>
    <property type="match status" value="13"/>
</dbReference>
<reference evidence="17" key="1">
    <citation type="journal article" date="2016" name="Sci. Rep.">
        <title>Molecular characterization of firefly nuptial gifts: a multi-omics approach sheds light on postcopulatory sexual selection.</title>
        <authorList>
            <person name="Al-Wathiqui N."/>
            <person name="Fallon T.R."/>
            <person name="South A."/>
            <person name="Weng J.K."/>
            <person name="Lewis S.M."/>
        </authorList>
    </citation>
    <scope>NUCLEOTIDE SEQUENCE</scope>
</reference>
<dbReference type="FunFam" id="3.30.160.60:FF:002343">
    <property type="entry name" value="Zinc finger protein 33A"/>
    <property type="match status" value="2"/>
</dbReference>
<dbReference type="SMART" id="SM00868">
    <property type="entry name" value="zf-AD"/>
    <property type="match status" value="1"/>
</dbReference>
<feature type="domain" description="ZAD" evidence="16">
    <location>
        <begin position="12"/>
        <end position="90"/>
    </location>
</feature>
<dbReference type="InterPro" id="IPR012934">
    <property type="entry name" value="Znf_AD"/>
</dbReference>
<dbReference type="Gene3D" id="3.40.1800.20">
    <property type="match status" value="1"/>
</dbReference>
<feature type="domain" description="C2H2-type" evidence="15">
    <location>
        <begin position="581"/>
        <end position="610"/>
    </location>
</feature>
<dbReference type="Pfam" id="PF00096">
    <property type="entry name" value="zf-C2H2"/>
    <property type="match status" value="8"/>
</dbReference>
<dbReference type="FunFam" id="3.30.160.60:FF:000446">
    <property type="entry name" value="Zinc finger protein"/>
    <property type="match status" value="1"/>
</dbReference>
<protein>
    <recommendedName>
        <fullName evidence="18">Protein krueppel</fullName>
    </recommendedName>
</protein>
<feature type="domain" description="C2H2-type" evidence="15">
    <location>
        <begin position="409"/>
        <end position="436"/>
    </location>
</feature>
<keyword evidence="6 12" id="KW-0863">Zinc-finger</keyword>
<evidence type="ECO:0000259" key="16">
    <source>
        <dbReference type="PROSITE" id="PS51915"/>
    </source>
</evidence>
<dbReference type="SUPFAM" id="SSF57716">
    <property type="entry name" value="Glucocorticoid receptor-like (DNA-binding domain)"/>
    <property type="match status" value="1"/>
</dbReference>
<dbReference type="PROSITE" id="PS00028">
    <property type="entry name" value="ZINC_FINGER_C2H2_1"/>
    <property type="match status" value="12"/>
</dbReference>
<dbReference type="Pfam" id="PF07776">
    <property type="entry name" value="zf-AD"/>
    <property type="match status" value="1"/>
</dbReference>
<evidence type="ECO:0000256" key="10">
    <source>
        <dbReference type="ARBA" id="ARBA00023163"/>
    </source>
</evidence>
<dbReference type="GO" id="GO:0006355">
    <property type="term" value="P:regulation of DNA-templated transcription"/>
    <property type="evidence" value="ECO:0007669"/>
    <property type="project" value="UniProtKB-ARBA"/>
</dbReference>
<dbReference type="EMBL" id="GEZM01063200">
    <property type="protein sequence ID" value="JAV69202.1"/>
    <property type="molecule type" value="Transcribed_RNA"/>
</dbReference>
<feature type="domain" description="C2H2-type" evidence="15">
    <location>
        <begin position="497"/>
        <end position="524"/>
    </location>
</feature>
<dbReference type="SUPFAM" id="SSF57667">
    <property type="entry name" value="beta-beta-alpha zinc fingers"/>
    <property type="match status" value="7"/>
</dbReference>
<feature type="domain" description="C2H2-type" evidence="15">
    <location>
        <begin position="321"/>
        <end position="343"/>
    </location>
</feature>
<dbReference type="AlphaFoldDB" id="A0A1Y1L6A6"/>
<dbReference type="GO" id="GO:0005634">
    <property type="term" value="C:nucleus"/>
    <property type="evidence" value="ECO:0007669"/>
    <property type="project" value="UniProtKB-SubCell"/>
</dbReference>
<evidence type="ECO:0000256" key="7">
    <source>
        <dbReference type="ARBA" id="ARBA00022833"/>
    </source>
</evidence>
<evidence type="ECO:0000256" key="12">
    <source>
        <dbReference type="PROSITE-ProRule" id="PRU00042"/>
    </source>
</evidence>
<feature type="binding site" evidence="13">
    <location>
        <position position="66"/>
    </location>
    <ligand>
        <name>Zn(2+)</name>
        <dbReference type="ChEBI" id="CHEBI:29105"/>
    </ligand>
</feature>
<evidence type="ECO:0000256" key="1">
    <source>
        <dbReference type="ARBA" id="ARBA00003767"/>
    </source>
</evidence>
<evidence type="ECO:0000313" key="17">
    <source>
        <dbReference type="EMBL" id="JAV69202.1"/>
    </source>
</evidence>
<feature type="compositionally biased region" description="Acidic residues" evidence="14">
    <location>
        <begin position="191"/>
        <end position="205"/>
    </location>
</feature>
<comment type="function">
    <text evidence="1">May be involved in transcriptional regulation.</text>
</comment>